<keyword evidence="7" id="KW-0131">Cell cycle</keyword>
<evidence type="ECO:0000256" key="8">
    <source>
        <dbReference type="ARBA" id="ARBA00061603"/>
    </source>
</evidence>
<feature type="region of interest" description="Disordered" evidence="9">
    <location>
        <begin position="678"/>
        <end position="700"/>
    </location>
</feature>
<evidence type="ECO:0000313" key="11">
    <source>
        <dbReference type="RefSeq" id="XP_013388455.1"/>
    </source>
</evidence>
<dbReference type="GO" id="GO:0032039">
    <property type="term" value="C:integrator complex"/>
    <property type="evidence" value="ECO:0007669"/>
    <property type="project" value="TreeGrafter"/>
</dbReference>
<keyword evidence="6" id="KW-0539">Nucleus</keyword>
<sequence>MAFPHAHKTVIVIDHSPHFSESCKQAIEFDVLFNKNRTSGIIPLAPVMKSMWTCNVEAVLEYCRIVYDVFPKNKLIRLISSDSAANTMNTWKQQEQLLNHLLVLFSAIKPPLAKSRKADFNIMHGLVRAIEVLCETSELQHRMRTSLSPDDSAVVNRGRVICLTTLKSDAHVRTIEECVQDTIVQHNKLAASSDSLIPIDHCELVLLHIVPVGDDSAVTGRTRKEISPLLTSEVHVTQSGKFIALKLMELVQKHYDLFSTTVTGIPMKEEQNASSSANYDVELLHSADAHREIMKSDHQEGVVIQSKEGLPTMTVGLKWCTPKSNVIELQNCLGAYRVTPVDVNSRPSQCLTNFLLSGRAVMLEQPRKTGRVMSHMLASHGGELYIHVLSIARSALEDPPSISEGAGGRVTDYRIQDFGDFMKENRLAPAKAGVSAVKPIEIAKSQLERMTRHWPIVISNTIIFNMVSHLDPLPSLIMKEALEEEEVLECKKAIYHVVGMESRNDPLPVPTLGTRGKGPKRDEQYRQMWNELEMFIKGHAGTSANHNEVLKCLLDCKRPEEGKGSSGSPVKVKEEKADPSRQAEAALRDYEKYQKMSEREKQDLNKVEIKDSPDSPPPVKQQKMSTIGKVTPGPQSLLSLWANRLKSQSTKRHKEFDGRLESDGPQAELYIHLKEELQGNTPDGNFPQNKGTAAAKLKTS</sequence>
<evidence type="ECO:0000256" key="7">
    <source>
        <dbReference type="ARBA" id="ARBA00023306"/>
    </source>
</evidence>
<name>A0A1S3HQZ0_LINAN</name>
<proteinExistence type="inferred from homology"/>
<evidence type="ECO:0000313" key="10">
    <source>
        <dbReference type="Proteomes" id="UP000085678"/>
    </source>
</evidence>
<feature type="region of interest" description="Disordered" evidence="9">
    <location>
        <begin position="597"/>
        <end position="635"/>
    </location>
</feature>
<gene>
    <name evidence="11" type="primary">LOC106157373</name>
</gene>
<feature type="region of interest" description="Disordered" evidence="9">
    <location>
        <begin position="560"/>
        <end position="584"/>
    </location>
</feature>
<evidence type="ECO:0000256" key="4">
    <source>
        <dbReference type="ARBA" id="ARBA00022618"/>
    </source>
</evidence>
<keyword evidence="5" id="KW-0498">Mitosis</keyword>
<protein>
    <submittedName>
        <fullName evidence="11">Integrator complex subunit 13 isoform X1</fullName>
    </submittedName>
</protein>
<dbReference type="InterPro" id="IPR019355">
    <property type="entry name" value="Cell_cycle_regulator_Mat89Bb"/>
</dbReference>
<dbReference type="RefSeq" id="XP_013388455.1">
    <property type="nucleotide sequence ID" value="XM_013533001.1"/>
</dbReference>
<evidence type="ECO:0000256" key="5">
    <source>
        <dbReference type="ARBA" id="ARBA00022776"/>
    </source>
</evidence>
<dbReference type="GeneID" id="106157373"/>
<dbReference type="Proteomes" id="UP000085678">
    <property type="component" value="Unplaced"/>
</dbReference>
<dbReference type="GO" id="GO:0005737">
    <property type="term" value="C:cytoplasm"/>
    <property type="evidence" value="ECO:0007669"/>
    <property type="project" value="UniProtKB-SubCell"/>
</dbReference>
<dbReference type="KEGG" id="lak:106157373"/>
<dbReference type="FunCoup" id="A0A1S3HQZ0">
    <property type="interactions" value="2560"/>
</dbReference>
<dbReference type="Pfam" id="PF10221">
    <property type="entry name" value="Mat89Bb"/>
    <property type="match status" value="1"/>
</dbReference>
<evidence type="ECO:0000256" key="6">
    <source>
        <dbReference type="ARBA" id="ARBA00023242"/>
    </source>
</evidence>
<dbReference type="STRING" id="7574.A0A1S3HQZ0"/>
<feature type="compositionally biased region" description="Basic and acidic residues" evidence="9">
    <location>
        <begin position="597"/>
        <end position="613"/>
    </location>
</feature>
<keyword evidence="4" id="KW-0132">Cell division</keyword>
<keyword evidence="10" id="KW-1185">Reference proteome</keyword>
<feature type="compositionally biased region" description="Basic and acidic residues" evidence="9">
    <location>
        <begin position="571"/>
        <end position="584"/>
    </location>
</feature>
<evidence type="ECO:0000256" key="3">
    <source>
        <dbReference type="ARBA" id="ARBA00022490"/>
    </source>
</evidence>
<dbReference type="GO" id="GO:0051642">
    <property type="term" value="P:centrosome localization"/>
    <property type="evidence" value="ECO:0007669"/>
    <property type="project" value="TreeGrafter"/>
</dbReference>
<keyword evidence="3" id="KW-0963">Cytoplasm</keyword>
<accession>A0A1S3HQZ0</accession>
<dbReference type="InParanoid" id="A0A1S3HQZ0"/>
<evidence type="ECO:0000256" key="2">
    <source>
        <dbReference type="ARBA" id="ARBA00004496"/>
    </source>
</evidence>
<comment type="similarity">
    <text evidence="8">Belongs to the Integrator subunit 13 family.</text>
</comment>
<comment type="subcellular location">
    <subcellularLocation>
        <location evidence="2">Cytoplasm</location>
    </subcellularLocation>
    <subcellularLocation>
        <location evidence="1">Nucleus</location>
    </subcellularLocation>
</comment>
<organism evidence="10 11">
    <name type="scientific">Lingula anatina</name>
    <name type="common">Brachiopod</name>
    <name type="synonym">Lingula unguis</name>
    <dbReference type="NCBI Taxonomy" id="7574"/>
    <lineage>
        <taxon>Eukaryota</taxon>
        <taxon>Metazoa</taxon>
        <taxon>Spiralia</taxon>
        <taxon>Lophotrochozoa</taxon>
        <taxon>Brachiopoda</taxon>
        <taxon>Linguliformea</taxon>
        <taxon>Lingulata</taxon>
        <taxon>Lingulida</taxon>
        <taxon>Linguloidea</taxon>
        <taxon>Lingulidae</taxon>
        <taxon>Lingula</taxon>
    </lineage>
</organism>
<dbReference type="OrthoDB" id="5844105at2759"/>
<evidence type="ECO:0000256" key="9">
    <source>
        <dbReference type="SAM" id="MobiDB-lite"/>
    </source>
</evidence>
<reference evidence="11" key="1">
    <citation type="submission" date="2025-08" db="UniProtKB">
        <authorList>
            <consortium name="RefSeq"/>
        </authorList>
    </citation>
    <scope>IDENTIFICATION</scope>
    <source>
        <tissue evidence="11">Gonads</tissue>
    </source>
</reference>
<feature type="compositionally biased region" description="Polar residues" evidence="9">
    <location>
        <begin position="678"/>
        <end position="691"/>
    </location>
</feature>
<evidence type="ECO:0000256" key="1">
    <source>
        <dbReference type="ARBA" id="ARBA00004123"/>
    </source>
</evidence>
<dbReference type="PANTHER" id="PTHR12955">
    <property type="entry name" value="SARCOMA ANTIGEN NY-SAR-95-RELATED"/>
    <property type="match status" value="1"/>
</dbReference>
<dbReference type="GO" id="GO:0051301">
    <property type="term" value="P:cell division"/>
    <property type="evidence" value="ECO:0007669"/>
    <property type="project" value="UniProtKB-KW"/>
</dbReference>
<dbReference type="GO" id="GO:0007346">
    <property type="term" value="P:regulation of mitotic cell cycle"/>
    <property type="evidence" value="ECO:0007669"/>
    <property type="project" value="TreeGrafter"/>
</dbReference>
<dbReference type="AlphaFoldDB" id="A0A1S3HQZ0"/>
<dbReference type="PANTHER" id="PTHR12955:SF1">
    <property type="entry name" value="INTEGRATOR COMPLEX SUBUNIT 13"/>
    <property type="match status" value="1"/>
</dbReference>